<evidence type="ECO:0000313" key="1">
    <source>
        <dbReference type="EMBL" id="VYT57904.1"/>
    </source>
</evidence>
<proteinExistence type="predicted"/>
<dbReference type="EMBL" id="CACRTL010000003">
    <property type="protein sequence ID" value="VYT57904.1"/>
    <property type="molecule type" value="Genomic_DNA"/>
</dbReference>
<gene>
    <name evidence="1" type="ORF">CRLFYP8_00561</name>
</gene>
<dbReference type="RefSeq" id="WP_156634967.1">
    <property type="nucleotide sequence ID" value="NZ_CACRTL010000003.1"/>
</dbReference>
<accession>A0A6N2XU31</accession>
<dbReference type="AlphaFoldDB" id="A0A6N2XU31"/>
<protein>
    <submittedName>
        <fullName evidence="1">Uncharacterized protein</fullName>
    </submittedName>
</protein>
<sequence length="148" mass="18028">MKNEIDILLEDFEYELIFGKQSLLLTVEVGTKKIEKYYKDNYGDRKAEEFLLKFKKNYQEIKDVSDHQLRRVENLTEILNEFEISISELHRMIVAKNFCELYLKDSYYTFFDFVKERADESINKKIEKLLEMENYEYLNNDFKEQVVE</sequence>
<name>A0A6N2XU31_9FIRM</name>
<reference evidence="1" key="1">
    <citation type="submission" date="2019-11" db="EMBL/GenBank/DDBJ databases">
        <authorList>
            <person name="Feng L."/>
        </authorList>
    </citation>
    <scope>NUCLEOTIDE SEQUENCE</scope>
    <source>
        <strain evidence="1">CramosumLFYP8</strain>
    </source>
</reference>
<organism evidence="1">
    <name type="scientific">Thomasclavelia ramosa</name>
    <dbReference type="NCBI Taxonomy" id="1547"/>
    <lineage>
        <taxon>Bacteria</taxon>
        <taxon>Bacillati</taxon>
        <taxon>Bacillota</taxon>
        <taxon>Erysipelotrichia</taxon>
        <taxon>Erysipelotrichales</taxon>
        <taxon>Coprobacillaceae</taxon>
        <taxon>Thomasclavelia</taxon>
    </lineage>
</organism>